<name>B6INU1_RHOCS</name>
<dbReference type="PANTHER" id="PTHR42776:SF27">
    <property type="entry name" value="DIPEPTIDYL PEPTIDASE FAMILY MEMBER 6"/>
    <property type="match status" value="1"/>
</dbReference>
<dbReference type="STRING" id="414684.RC1_1879"/>
<evidence type="ECO:0000313" key="3">
    <source>
        <dbReference type="EMBL" id="ACI99275.1"/>
    </source>
</evidence>
<gene>
    <name evidence="3" type="ordered locus">RC1_1879</name>
</gene>
<dbReference type="InterPro" id="IPR001375">
    <property type="entry name" value="Peptidase_S9_cat"/>
</dbReference>
<dbReference type="Pfam" id="PF00326">
    <property type="entry name" value="Peptidase_S9"/>
    <property type="match status" value="1"/>
</dbReference>
<dbReference type="InterPro" id="IPR029058">
    <property type="entry name" value="AB_hydrolase_fold"/>
</dbReference>
<dbReference type="PANTHER" id="PTHR42776">
    <property type="entry name" value="SERINE PEPTIDASE S9 FAMILY MEMBER"/>
    <property type="match status" value="1"/>
</dbReference>
<dbReference type="HOGENOM" id="CLU_405365_0_0_5"/>
<dbReference type="GO" id="GO:0006508">
    <property type="term" value="P:proteolysis"/>
    <property type="evidence" value="ECO:0007669"/>
    <property type="project" value="InterPro"/>
</dbReference>
<dbReference type="AlphaFoldDB" id="B6INU1"/>
<dbReference type="SUPFAM" id="SSF53474">
    <property type="entry name" value="alpha/beta-Hydrolases"/>
    <property type="match status" value="1"/>
</dbReference>
<dbReference type="EC" id="3.4.-.-" evidence="3"/>
<evidence type="ECO:0000256" key="1">
    <source>
        <dbReference type="ARBA" id="ARBA00022801"/>
    </source>
</evidence>
<proteinExistence type="predicted"/>
<keyword evidence="1 3" id="KW-0378">Hydrolase</keyword>
<dbReference type="GO" id="GO:0004252">
    <property type="term" value="F:serine-type endopeptidase activity"/>
    <property type="evidence" value="ECO:0007669"/>
    <property type="project" value="TreeGrafter"/>
</dbReference>
<reference evidence="3 4" key="1">
    <citation type="journal article" date="2010" name="BMC Genomics">
        <title>Metabolic flexibility revealed in the genome of the cyst-forming alpha-1 proteobacterium Rhodospirillum centenum.</title>
        <authorList>
            <person name="Lu Y.K."/>
            <person name="Marden J."/>
            <person name="Han M."/>
            <person name="Swingley W.D."/>
            <person name="Mastrian S.D."/>
            <person name="Chowdhury S.R."/>
            <person name="Hao J."/>
            <person name="Helmy T."/>
            <person name="Kim S."/>
            <person name="Kurdoglu A.A."/>
            <person name="Matthies H.J."/>
            <person name="Rollo D."/>
            <person name="Stothard P."/>
            <person name="Blankenship R.E."/>
            <person name="Bauer C.E."/>
            <person name="Touchman J.W."/>
        </authorList>
    </citation>
    <scope>NUCLEOTIDE SEQUENCE [LARGE SCALE GENOMIC DNA]</scope>
    <source>
        <strain evidence="4">ATCC 51521 / SW</strain>
    </source>
</reference>
<feature type="domain" description="Peptidase S9 prolyl oligopeptidase catalytic" evidence="2">
    <location>
        <begin position="451"/>
        <end position="664"/>
    </location>
</feature>
<accession>B6INU1</accession>
<dbReference type="Gene3D" id="3.40.50.1820">
    <property type="entry name" value="alpha/beta hydrolase"/>
    <property type="match status" value="1"/>
</dbReference>
<dbReference type="KEGG" id="rce:RC1_1879"/>
<dbReference type="eggNOG" id="COG1506">
    <property type="taxonomic scope" value="Bacteria"/>
</dbReference>
<dbReference type="EMBL" id="CP000613">
    <property type="protein sequence ID" value="ACI99275.1"/>
    <property type="molecule type" value="Genomic_DNA"/>
</dbReference>
<evidence type="ECO:0000259" key="2">
    <source>
        <dbReference type="Pfam" id="PF00326"/>
    </source>
</evidence>
<organism evidence="3 4">
    <name type="scientific">Rhodospirillum centenum (strain ATCC 51521 / SW)</name>
    <dbReference type="NCBI Taxonomy" id="414684"/>
    <lineage>
        <taxon>Bacteria</taxon>
        <taxon>Pseudomonadati</taxon>
        <taxon>Pseudomonadota</taxon>
        <taxon>Alphaproteobacteria</taxon>
        <taxon>Rhodospirillales</taxon>
        <taxon>Rhodospirillaceae</taxon>
        <taxon>Rhodospirillum</taxon>
    </lineage>
</organism>
<protein>
    <submittedName>
        <fullName evidence="3">Prolyl oligopeptidase family, putative</fullName>
        <ecNumber evidence="3">3.4.-.-</ecNumber>
    </submittedName>
</protein>
<sequence length="678" mass="73001">MVPVFFAAVITGGPGAGASADEGPTAPYIHYYQPVCRTDAEGLSADGLRLVARARTPGPIRTEGSRTLLKTRDLVSGRERVVEDVTVYVPLDGTASRFLVVLRDKTPILVTLEPDVSERPLVVPLAREMPQDRRILLPDRVTRLGYPAQPHTGFIALRLGADADPLSADRHHKGGDLFTVDLSSGTAELLVRNPGDIVRWVVDAEDRIYAVAGRPNEVGDPLDLRHLFLGTVEEIRQGRTPTPLLTIDKDTVFPADYLRMGRGLVMDGIPWSHVRYWDGRGLLAFGKLGGDGTVTPLWAPARGDVSDLLLSADGRTAFGAVETAGFSRIALFDHDSAWIEPALQTAFGAPTAFVSVTAADATGERQLLRVYSRDGQVDDVILDIKARAVQRLSSGCDLMGAFAFDFRFITARDGTELPVYTVRRRADAAAGTDGPAIVMLHGGPQEQNKPHLDQLTLFLADRGYTVIMPDYRGSTGFGQAFQKAGFRQFDGAMLDDVEDTLAWAVSAGLARRDRVALVGGSFGSYLALAAANRPGTPYRAVVALGGLVDLEQFLAYARSMGSAGMEQLRYLGDPDDADLKRRRVAASPLTGTREGFPPTLFVQGEKDEVTPVGPVRQMQARMAAAGRTSTLVTLPEDGHEISSLDGVIVSSEAIERFLHTYLGGECTSCTDDGGDGQK</sequence>
<keyword evidence="4" id="KW-1185">Reference proteome</keyword>
<evidence type="ECO:0000313" key="4">
    <source>
        <dbReference type="Proteomes" id="UP000001591"/>
    </source>
</evidence>
<dbReference type="Proteomes" id="UP000001591">
    <property type="component" value="Chromosome"/>
</dbReference>